<dbReference type="OrthoDB" id="6997690at2"/>
<evidence type="ECO:0008006" key="4">
    <source>
        <dbReference type="Google" id="ProtNLM"/>
    </source>
</evidence>
<feature type="coiled-coil region" evidence="1">
    <location>
        <begin position="29"/>
        <end position="63"/>
    </location>
</feature>
<evidence type="ECO:0000313" key="2">
    <source>
        <dbReference type="EMBL" id="VVO17129.1"/>
    </source>
</evidence>
<keyword evidence="1" id="KW-0175">Coiled coil</keyword>
<evidence type="ECO:0000313" key="3">
    <source>
        <dbReference type="Proteomes" id="UP000337909"/>
    </source>
</evidence>
<name>A0A5E7DI09_PSEFL</name>
<proteinExistence type="predicted"/>
<dbReference type="EMBL" id="CABVHQ010000042">
    <property type="protein sequence ID" value="VVO17129.1"/>
    <property type="molecule type" value="Genomic_DNA"/>
</dbReference>
<dbReference type="Proteomes" id="UP000337909">
    <property type="component" value="Unassembled WGS sequence"/>
</dbReference>
<dbReference type="PROSITE" id="PS51257">
    <property type="entry name" value="PROKAR_LIPOPROTEIN"/>
    <property type="match status" value="1"/>
</dbReference>
<reference evidence="2 3" key="1">
    <citation type="submission" date="2019-09" db="EMBL/GenBank/DDBJ databases">
        <authorList>
            <person name="Chandra G."/>
            <person name="Truman W A."/>
        </authorList>
    </citation>
    <scope>NUCLEOTIDE SEQUENCE [LARGE SCALE GENOMIC DNA]</scope>
    <source>
        <strain evidence="2">PS691</strain>
    </source>
</reference>
<protein>
    <recommendedName>
        <fullName evidence="4">Lipoprotein</fullName>
    </recommendedName>
</protein>
<dbReference type="RefSeq" id="WP_150643753.1">
    <property type="nucleotide sequence ID" value="NZ_CABVHQ010000042.1"/>
</dbReference>
<dbReference type="AlphaFoldDB" id="A0A5E7DI09"/>
<sequence>MKRLMVAGITGAVLLSGCGDGGEKYRKDAAQLRSGIEQLRSQLSLANNRVKELESENLQLKQSPHLLLVNVREAIAHKNESDVSAAVDALRNKYPDSPESALATKLLNNLVSERETKEKELARLAASGFKGIPVKNTFIGTSTSVNLLSAKLGGRWQYNDHGDEYEYRNAERGAQYVTAQVTYSSKEKDPSLMAMAVYAPRDGKLKRLGEMGFEFVKWESYATFLGNYHDSGNDFAHSEKIRFSMGVQVQNEEVVKPLYIIAARKECANRREDRFGNPPVKYVTYSCQALPSELNLNDFSSGEYGVVKRFD</sequence>
<gene>
    <name evidence="2" type="ORF">PS691_03885</name>
</gene>
<accession>A0A5E7DI09</accession>
<evidence type="ECO:0000256" key="1">
    <source>
        <dbReference type="SAM" id="Coils"/>
    </source>
</evidence>
<organism evidence="2 3">
    <name type="scientific">Pseudomonas fluorescens</name>
    <dbReference type="NCBI Taxonomy" id="294"/>
    <lineage>
        <taxon>Bacteria</taxon>
        <taxon>Pseudomonadati</taxon>
        <taxon>Pseudomonadota</taxon>
        <taxon>Gammaproteobacteria</taxon>
        <taxon>Pseudomonadales</taxon>
        <taxon>Pseudomonadaceae</taxon>
        <taxon>Pseudomonas</taxon>
    </lineage>
</organism>